<dbReference type="STRING" id="575540.Isop_0414"/>
<dbReference type="Proteomes" id="UP000008631">
    <property type="component" value="Chromosome"/>
</dbReference>
<dbReference type="NCBIfam" id="TIGR02226">
    <property type="entry name" value="two_anch"/>
    <property type="match status" value="1"/>
</dbReference>
<reference key="1">
    <citation type="submission" date="2010-11" db="EMBL/GenBank/DDBJ databases">
        <title>The complete sequence of chromosome of Isophaera pallida ATCC 43644.</title>
        <authorList>
            <consortium name="US DOE Joint Genome Institute (JGI-PGF)"/>
            <person name="Lucas S."/>
            <person name="Copeland A."/>
            <person name="Lapidus A."/>
            <person name="Bruce D."/>
            <person name="Goodwin L."/>
            <person name="Pitluck S."/>
            <person name="Kyrpides N."/>
            <person name="Mavromatis K."/>
            <person name="Pagani I."/>
            <person name="Ivanova N."/>
            <person name="Saunders E."/>
            <person name="Brettin T."/>
            <person name="Detter J.C."/>
            <person name="Han C."/>
            <person name="Tapia R."/>
            <person name="Land M."/>
            <person name="Hauser L."/>
            <person name="Markowitz V."/>
            <person name="Cheng J.-F."/>
            <person name="Hugenholtz P."/>
            <person name="Woyke T."/>
            <person name="Wu D."/>
            <person name="Eisen J.A."/>
        </authorList>
    </citation>
    <scope>NUCLEOTIDE SEQUENCE</scope>
    <source>
        <strain>ATCC 43644</strain>
    </source>
</reference>
<dbReference type="KEGG" id="ipa:Isop_0414"/>
<dbReference type="EMBL" id="CP002353">
    <property type="protein sequence ID" value="ADV61009.1"/>
    <property type="molecule type" value="Genomic_DNA"/>
</dbReference>
<keyword evidence="1" id="KW-0472">Membrane</keyword>
<dbReference type="eggNOG" id="COG2304">
    <property type="taxonomic scope" value="Bacteria"/>
</dbReference>
<feature type="domain" description="Aerotolerance regulator N-terminal" evidence="2">
    <location>
        <begin position="5"/>
        <end position="78"/>
    </location>
</feature>
<dbReference type="InterPro" id="IPR024163">
    <property type="entry name" value="Aerotolerance_reg_N"/>
</dbReference>
<evidence type="ECO:0000259" key="3">
    <source>
        <dbReference type="Pfam" id="PF13519"/>
    </source>
</evidence>
<feature type="domain" description="VWFA" evidence="3">
    <location>
        <begin position="97"/>
        <end position="196"/>
    </location>
</feature>
<dbReference type="SUPFAM" id="SSF52317">
    <property type="entry name" value="Class I glutamine amidotransferase-like"/>
    <property type="match status" value="1"/>
</dbReference>
<sequence>MDLTLLHSGLAAGAALAALPILLHLFQRRTPKKVVFPALHLIRAQSIKTNRRLRIKNWLLLLARMALIALMALALARPTLHSQAVLGDEEVSTGLGLVIDTSLSMTYQEGGQTLLDEAREAARVLLGKTPSSSQVYLIDSAEPVKIAPLSPSAARARLDEIKPRPANRPLNDAIAAAIRSVAESDQPRREVFVLTDLARTSWDVGRALSEAEKTLVADRGISIYVIRLKAEAPRNVAIIALEPTADLITEAAPLAIRATLVNQGPATTRRVDFSVDGQPRGVQTVELGADTETQVLFDVPKLARGLHQIEVRLAEGADPLDFDNVRLLAIRVRDPIKVLVVSDLVIDGEFIANALDPSLEPLENAQEMGPVARPFRVERRLARQGDWTAPETLDNAAVVFVNNVERIDDQQWSRLNAFVRRGGGLVLGVGHRTDPDFYNTALARQVMPAALDQVVRLRESTTFGRAERSHPLIDTPYLDELVTDLAGIPVSVFYAVTPAPSAAVVVTLATNAPALLERNFPGGRAGKVLLWTTPLSRRPNPNDPAAWNEFPNPSFWSFVDLTYRTVPYLAGLASERLTYEAGEEVLLTIDPVGTSGGSSVGNPEEGATRQWVVTGPGDTPPERIGTPRGGNLLPILGIETPGFWSVKPVNPNLGPALGFAVNPPAREALLKPIESTEIELLLVKDRLAIAEGLADLKRATAAQRIGRELFPVLMALILILITLENLLANTFYRPAHSHDVQVAAGIGRERQDRYEPSADFNSTR</sequence>
<evidence type="ECO:0000313" key="4">
    <source>
        <dbReference type="EMBL" id="ADV61009.1"/>
    </source>
</evidence>
<evidence type="ECO:0008006" key="6">
    <source>
        <dbReference type="Google" id="ProtNLM"/>
    </source>
</evidence>
<reference evidence="4 5" key="2">
    <citation type="journal article" date="2011" name="Stand. Genomic Sci.">
        <title>Complete genome sequence of Isosphaera pallida type strain (IS1B).</title>
        <authorList>
            <consortium name="US DOE Joint Genome Institute (JGI-PGF)"/>
            <person name="Goker M."/>
            <person name="Cleland D."/>
            <person name="Saunders E."/>
            <person name="Lapidus A."/>
            <person name="Nolan M."/>
            <person name="Lucas S."/>
            <person name="Hammon N."/>
            <person name="Deshpande S."/>
            <person name="Cheng J.F."/>
            <person name="Tapia R."/>
            <person name="Han C."/>
            <person name="Goodwin L."/>
            <person name="Pitluck S."/>
            <person name="Liolios K."/>
            <person name="Pagani I."/>
            <person name="Ivanova N."/>
            <person name="Mavromatis K."/>
            <person name="Pati A."/>
            <person name="Chen A."/>
            <person name="Palaniappan K."/>
            <person name="Land M."/>
            <person name="Hauser L."/>
            <person name="Chang Y.J."/>
            <person name="Jeffries C.D."/>
            <person name="Detter J.C."/>
            <person name="Beck B."/>
            <person name="Woyke T."/>
            <person name="Bristow J."/>
            <person name="Eisen J.A."/>
            <person name="Markowitz V."/>
            <person name="Hugenholtz P."/>
            <person name="Kyrpides N.C."/>
            <person name="Klenk H.P."/>
        </authorList>
    </citation>
    <scope>NUCLEOTIDE SEQUENCE [LARGE SCALE GENOMIC DNA]</scope>
    <source>
        <strain evidence="5">ATCC 43644 / DSM 9630 / IS1B</strain>
    </source>
</reference>
<protein>
    <recommendedName>
        <fullName evidence="6">Aerotolerance regulator N-terminal domain-containing protein</fullName>
    </recommendedName>
</protein>
<dbReference type="SUPFAM" id="SSF53300">
    <property type="entry name" value="vWA-like"/>
    <property type="match status" value="1"/>
</dbReference>
<proteinExistence type="predicted"/>
<dbReference type="AlphaFoldDB" id="E8QYN3"/>
<dbReference type="InterPro" id="IPR029062">
    <property type="entry name" value="Class_I_gatase-like"/>
</dbReference>
<keyword evidence="1" id="KW-0812">Transmembrane</keyword>
<dbReference type="RefSeq" id="WP_013563298.1">
    <property type="nucleotide sequence ID" value="NC_014962.1"/>
</dbReference>
<dbReference type="InterPro" id="IPR036465">
    <property type="entry name" value="vWFA_dom_sf"/>
</dbReference>
<evidence type="ECO:0000313" key="5">
    <source>
        <dbReference type="Proteomes" id="UP000008631"/>
    </source>
</evidence>
<evidence type="ECO:0000259" key="2">
    <source>
        <dbReference type="Pfam" id="PF07584"/>
    </source>
</evidence>
<dbReference type="HOGENOM" id="CLU_017817_0_0_0"/>
<keyword evidence="5" id="KW-1185">Reference proteome</keyword>
<dbReference type="Gene3D" id="3.40.50.880">
    <property type="match status" value="1"/>
</dbReference>
<dbReference type="InterPro" id="IPR011933">
    <property type="entry name" value="Double_TM_dom"/>
</dbReference>
<gene>
    <name evidence="4" type="ordered locus">Isop_0414</name>
</gene>
<organism evidence="4 5">
    <name type="scientific">Isosphaera pallida (strain ATCC 43644 / DSM 9630 / IS1B)</name>
    <dbReference type="NCBI Taxonomy" id="575540"/>
    <lineage>
        <taxon>Bacteria</taxon>
        <taxon>Pseudomonadati</taxon>
        <taxon>Planctomycetota</taxon>
        <taxon>Planctomycetia</taxon>
        <taxon>Isosphaerales</taxon>
        <taxon>Isosphaeraceae</taxon>
        <taxon>Isosphaera</taxon>
    </lineage>
</organism>
<dbReference type="InterPro" id="IPR002035">
    <property type="entry name" value="VWF_A"/>
</dbReference>
<dbReference type="Pfam" id="PF13519">
    <property type="entry name" value="VWA_2"/>
    <property type="match status" value="1"/>
</dbReference>
<dbReference type="Gene3D" id="3.40.50.410">
    <property type="entry name" value="von Willebrand factor, type A domain"/>
    <property type="match status" value="1"/>
</dbReference>
<feature type="transmembrane region" description="Helical" evidence="1">
    <location>
        <begin position="6"/>
        <end position="26"/>
    </location>
</feature>
<accession>E8QYN3</accession>
<keyword evidence="1" id="KW-1133">Transmembrane helix</keyword>
<evidence type="ECO:0000256" key="1">
    <source>
        <dbReference type="SAM" id="Phobius"/>
    </source>
</evidence>
<dbReference type="PANTHER" id="PTHR37464">
    <property type="entry name" value="BLL2463 PROTEIN"/>
    <property type="match status" value="1"/>
</dbReference>
<feature type="transmembrane region" description="Helical" evidence="1">
    <location>
        <begin position="58"/>
        <end position="76"/>
    </location>
</feature>
<dbReference type="Pfam" id="PF07584">
    <property type="entry name" value="BatA"/>
    <property type="match status" value="1"/>
</dbReference>
<name>E8QYN3_ISOPI</name>
<dbReference type="CDD" id="cd00198">
    <property type="entry name" value="vWFA"/>
    <property type="match status" value="1"/>
</dbReference>
<dbReference type="PANTHER" id="PTHR37464:SF1">
    <property type="entry name" value="BLL2463 PROTEIN"/>
    <property type="match status" value="1"/>
</dbReference>
<dbReference type="InParanoid" id="E8QYN3"/>